<dbReference type="PROSITE" id="PS51257">
    <property type="entry name" value="PROKAR_LIPOPROTEIN"/>
    <property type="match status" value="1"/>
</dbReference>
<gene>
    <name evidence="2" type="ORF">SAMN05444359_12024</name>
</gene>
<dbReference type="STRING" id="478744.SAMN05444359_12024"/>
<dbReference type="OrthoDB" id="982433at2"/>
<feature type="region of interest" description="Disordered" evidence="1">
    <location>
        <begin position="22"/>
        <end position="41"/>
    </location>
</feature>
<dbReference type="RefSeq" id="WP_090170640.1">
    <property type="nucleotide sequence ID" value="NZ_FOFB01000020.1"/>
</dbReference>
<dbReference type="InterPro" id="IPR045444">
    <property type="entry name" value="DUF6503"/>
</dbReference>
<protein>
    <recommendedName>
        <fullName evidence="4">Deoxyribose-phosphate aldolase</fullName>
    </recommendedName>
</protein>
<dbReference type="InParanoid" id="A0A1H9KAG9"/>
<evidence type="ECO:0000256" key="1">
    <source>
        <dbReference type="SAM" id="MobiDB-lite"/>
    </source>
</evidence>
<sequence>MLRLLLSALTIACLFTACQPSDSSTTEKVETGLAPAAAPAPSPKELDPAALSILNRALKAHGSQRLSKVNFGFTFRGSQFEFITENEKEIYKSSYEKEGKAYNDRIEGGIFHRLIDNASQTLNEKEAYSGFETLNSVIYFATLPHKLRDPAVNLYAAGTATIKGKAYDILRVNFDEEGGGVDHDDNFLYWINQETNRIDYLAYDYKTNKGGVRFRSAFNPRVVAGVLFQDYVNYKAPLGTPLADLPGLFEKGELEELSIIATEGVMQLD</sequence>
<keyword evidence="3" id="KW-1185">Reference proteome</keyword>
<dbReference type="EMBL" id="FOFB01000020">
    <property type="protein sequence ID" value="SEQ96216.1"/>
    <property type="molecule type" value="Genomic_DNA"/>
</dbReference>
<evidence type="ECO:0000313" key="3">
    <source>
        <dbReference type="Proteomes" id="UP000199021"/>
    </source>
</evidence>
<organism evidence="2 3">
    <name type="scientific">Neolewinella agarilytica</name>
    <dbReference type="NCBI Taxonomy" id="478744"/>
    <lineage>
        <taxon>Bacteria</taxon>
        <taxon>Pseudomonadati</taxon>
        <taxon>Bacteroidota</taxon>
        <taxon>Saprospiria</taxon>
        <taxon>Saprospirales</taxon>
        <taxon>Lewinellaceae</taxon>
        <taxon>Neolewinella</taxon>
    </lineage>
</organism>
<proteinExistence type="predicted"/>
<evidence type="ECO:0000313" key="2">
    <source>
        <dbReference type="EMBL" id="SEQ96216.1"/>
    </source>
</evidence>
<reference evidence="3" key="1">
    <citation type="submission" date="2016-10" db="EMBL/GenBank/DDBJ databases">
        <authorList>
            <person name="Varghese N."/>
            <person name="Submissions S."/>
        </authorList>
    </citation>
    <scope>NUCLEOTIDE SEQUENCE [LARGE SCALE GENOMIC DNA]</scope>
    <source>
        <strain evidence="3">DSM 24740</strain>
    </source>
</reference>
<name>A0A1H9KAG9_9BACT</name>
<dbReference type="Pfam" id="PF20113">
    <property type="entry name" value="DUF6503"/>
    <property type="match status" value="1"/>
</dbReference>
<dbReference type="Proteomes" id="UP000199021">
    <property type="component" value="Unassembled WGS sequence"/>
</dbReference>
<evidence type="ECO:0008006" key="4">
    <source>
        <dbReference type="Google" id="ProtNLM"/>
    </source>
</evidence>
<dbReference type="AlphaFoldDB" id="A0A1H9KAG9"/>
<accession>A0A1H9KAG9</accession>